<evidence type="ECO:0000313" key="2">
    <source>
        <dbReference type="EnsemblProtists" id="Phyra79834"/>
    </source>
</evidence>
<feature type="compositionally biased region" description="Low complexity" evidence="1">
    <location>
        <begin position="247"/>
        <end position="264"/>
    </location>
</feature>
<dbReference type="InParanoid" id="H3GS86"/>
<feature type="compositionally biased region" description="Low complexity" evidence="1">
    <location>
        <begin position="795"/>
        <end position="806"/>
    </location>
</feature>
<accession>H3GS86</accession>
<feature type="compositionally biased region" description="Acidic residues" evidence="1">
    <location>
        <begin position="807"/>
        <end position="816"/>
    </location>
</feature>
<feature type="region of interest" description="Disordered" evidence="1">
    <location>
        <begin position="247"/>
        <end position="269"/>
    </location>
</feature>
<dbReference type="EnsemblProtists" id="Phyra79834">
    <property type="protein sequence ID" value="Phyra79834"/>
    <property type="gene ID" value="Phyra79834"/>
</dbReference>
<protein>
    <submittedName>
        <fullName evidence="2">Uncharacterized protein</fullName>
    </submittedName>
</protein>
<feature type="compositionally biased region" description="Basic and acidic residues" evidence="1">
    <location>
        <begin position="899"/>
        <end position="908"/>
    </location>
</feature>
<dbReference type="VEuPathDB" id="FungiDB:KRP23_3598"/>
<dbReference type="EMBL" id="DS566040">
    <property type="status" value="NOT_ANNOTATED_CDS"/>
    <property type="molecule type" value="Genomic_DNA"/>
</dbReference>
<dbReference type="Proteomes" id="UP000005238">
    <property type="component" value="Unassembled WGS sequence"/>
</dbReference>
<dbReference type="HOGENOM" id="CLU_262868_0_0_1"/>
<feature type="compositionally biased region" description="Polar residues" evidence="1">
    <location>
        <begin position="319"/>
        <end position="345"/>
    </location>
</feature>
<feature type="region of interest" description="Disordered" evidence="1">
    <location>
        <begin position="307"/>
        <end position="345"/>
    </location>
</feature>
<proteinExistence type="predicted"/>
<feature type="compositionally biased region" description="Low complexity" evidence="1">
    <location>
        <begin position="852"/>
        <end position="889"/>
    </location>
</feature>
<name>H3GS86_PHYRM</name>
<keyword evidence="3" id="KW-1185">Reference proteome</keyword>
<organism evidence="2 3">
    <name type="scientific">Phytophthora ramorum</name>
    <name type="common">Sudden oak death agent</name>
    <dbReference type="NCBI Taxonomy" id="164328"/>
    <lineage>
        <taxon>Eukaryota</taxon>
        <taxon>Sar</taxon>
        <taxon>Stramenopiles</taxon>
        <taxon>Oomycota</taxon>
        <taxon>Peronosporomycetes</taxon>
        <taxon>Peronosporales</taxon>
        <taxon>Peronosporaceae</taxon>
        <taxon>Phytophthora</taxon>
    </lineage>
</organism>
<feature type="compositionally biased region" description="Basic residues" evidence="1">
    <location>
        <begin position="726"/>
        <end position="739"/>
    </location>
</feature>
<dbReference type="VEuPathDB" id="FungiDB:KRP22_3165"/>
<evidence type="ECO:0000313" key="3">
    <source>
        <dbReference type="Proteomes" id="UP000005238"/>
    </source>
</evidence>
<feature type="region of interest" description="Disordered" evidence="1">
    <location>
        <begin position="844"/>
        <end position="925"/>
    </location>
</feature>
<reference evidence="2" key="2">
    <citation type="submission" date="2015-06" db="UniProtKB">
        <authorList>
            <consortium name="EnsemblProtists"/>
        </authorList>
    </citation>
    <scope>IDENTIFICATION</scope>
    <source>
        <strain evidence="2">Pr102</strain>
    </source>
</reference>
<dbReference type="eggNOG" id="ENOG502QQPJ">
    <property type="taxonomic scope" value="Eukaryota"/>
</dbReference>
<evidence type="ECO:0000256" key="1">
    <source>
        <dbReference type="SAM" id="MobiDB-lite"/>
    </source>
</evidence>
<feature type="region of interest" description="Disordered" evidence="1">
    <location>
        <begin position="720"/>
        <end position="771"/>
    </location>
</feature>
<sequence length="1205" mass="133040">MPGEGYDAELNYLRWLEVMELRREHFNYSKTLERAQSLCIYVFHTHGQANDTTAAGTPGAPAAGISSSGDTNRVLKEVEYQGKVGELVSAVKTMCGHDKGRFTRWFLHNIYEEATFFRFSDYGSVEQVMRLVCLVLEIVDILALLEVLVHFLRRSPCFLVKNVVLAMIERHELAFCATDQIPFLLQSFVDRFHCIPKNADDKAGNVAQFFCKMYYAHIKKKEIAKLDLPIALLKPIAETARKNQDAATAGGTANGAANANGANGSQKTKELSLEATNPIVRIPPPREVLPPELKSALSRSFKALQARSFDGPGADGKQTPATPGAGSSTPLQSPNSMHESSASTESVAAFEPSYASLSWEEVVSEATPAAEAKCRDSAIDFAVAAINMSMTSSSVGSTNANATRERRTPNYVFFFRAVLSEAMDKWMANISARVKSNCKRPITTPHYVHRCVRLIREVVEQHPDNGEEFNEKFSNTLVVWLQKEVLPGFAGSDTPKRSRNPFLNADNSKEAFALNQKGRLDRLQYGLKSFLVSLVVHKRRASRDPPPNLPTQLLAMALVFQLFSEPPQNLLLDPQKLVMFDEPLTKYHLRFLRTQVPACLMFPLCFLLCQISYQMEDNLLRKREERGTLASLTLFNLTSDGIVRDTIFHDTKEAREKHILPVYHKKQWHTAVLLTHFFRPPTSPAEDGHGQVQLLKVDQIIDQMNVWTLHRGGSIYLDLQMSRQQQKVKRSKRRSRHHQTQNQHQTGPNKRKAPQGELSTRSSKRAAVDNGEGAVAAAVNGFVDGKSTAPERQTSFGGSLLGSNFSDGEEEADEDDLEFELGFDEASSATEILSSLIVLRTLKRSSRPPPGVGSTSLTSSSSTSSSVPVPQTTSATITTLSSSSPLATPKLYGTPLHVHHGEGGDGKHHGGTPGPNDVLKKRAPPAPLPMTVAAMQNALTPCEARMLEAAREAQDSAVASLYAATVCSISRRAMGSVIAKILQILEDDVKHTQLDKFARQLNTTSVVHLVGGIMCTPPGNAFLPRYMMSLATQLEWLYEGCTLYDKQQERNSLFQRRLRCKLAVRLQLVVKTLFALLGTSVVSTGPGISLFSWILDLIPVVNASVLHDKQFELVEALQLPDELKRRVWSVLPRPMNLFGAANAFVGCSATSSTLSDASKKGDKLEYAAVDPWGLLEHVPQLPSDSLVPALPNQIPKRPRRVFRCV</sequence>
<feature type="region of interest" description="Disordered" evidence="1">
    <location>
        <begin position="786"/>
        <end position="816"/>
    </location>
</feature>
<dbReference type="STRING" id="164328.H3GS86"/>
<dbReference type="AlphaFoldDB" id="H3GS86"/>
<reference evidence="3" key="1">
    <citation type="journal article" date="2006" name="Science">
        <title>Phytophthora genome sequences uncover evolutionary origins and mechanisms of pathogenesis.</title>
        <authorList>
            <person name="Tyler B.M."/>
            <person name="Tripathy S."/>
            <person name="Zhang X."/>
            <person name="Dehal P."/>
            <person name="Jiang R.H."/>
            <person name="Aerts A."/>
            <person name="Arredondo F.D."/>
            <person name="Baxter L."/>
            <person name="Bensasson D."/>
            <person name="Beynon J.L."/>
            <person name="Chapman J."/>
            <person name="Damasceno C.M."/>
            <person name="Dorrance A.E."/>
            <person name="Dou D."/>
            <person name="Dickerman A.W."/>
            <person name="Dubchak I.L."/>
            <person name="Garbelotto M."/>
            <person name="Gijzen M."/>
            <person name="Gordon S.G."/>
            <person name="Govers F."/>
            <person name="Grunwald N.J."/>
            <person name="Huang W."/>
            <person name="Ivors K.L."/>
            <person name="Jones R.W."/>
            <person name="Kamoun S."/>
            <person name="Krampis K."/>
            <person name="Lamour K.H."/>
            <person name="Lee M.K."/>
            <person name="McDonald W.H."/>
            <person name="Medina M."/>
            <person name="Meijer H.J."/>
            <person name="Nordberg E.K."/>
            <person name="Maclean D.J."/>
            <person name="Ospina-Giraldo M.D."/>
            <person name="Morris P.F."/>
            <person name="Phuntumart V."/>
            <person name="Putnam N.H."/>
            <person name="Rash S."/>
            <person name="Rose J.K."/>
            <person name="Sakihama Y."/>
            <person name="Salamov A.A."/>
            <person name="Savidor A."/>
            <person name="Scheuring C.F."/>
            <person name="Smith B.M."/>
            <person name="Sobral B.W."/>
            <person name="Terry A."/>
            <person name="Torto-Alalibo T.A."/>
            <person name="Win J."/>
            <person name="Xu Z."/>
            <person name="Zhang H."/>
            <person name="Grigoriev I.V."/>
            <person name="Rokhsar D.S."/>
            <person name="Boore J.L."/>
        </authorList>
    </citation>
    <scope>NUCLEOTIDE SEQUENCE [LARGE SCALE GENOMIC DNA]</scope>
    <source>
        <strain evidence="3">Pr102</strain>
    </source>
</reference>